<evidence type="ECO:0000259" key="4">
    <source>
        <dbReference type="PROSITE" id="PS51670"/>
    </source>
</evidence>
<dbReference type="Pfam" id="PF01549">
    <property type="entry name" value="ShK"/>
    <property type="match status" value="5"/>
</dbReference>
<evidence type="ECO:0000256" key="1">
    <source>
        <dbReference type="PROSITE-ProRule" id="PRU01005"/>
    </source>
</evidence>
<keyword evidence="3" id="KW-0732">Signal</keyword>
<feature type="region of interest" description="Disordered" evidence="2">
    <location>
        <begin position="301"/>
        <end position="346"/>
    </location>
</feature>
<feature type="compositionally biased region" description="Basic and acidic residues" evidence="2">
    <location>
        <begin position="238"/>
        <end position="249"/>
    </location>
</feature>
<feature type="signal peptide" evidence="3">
    <location>
        <begin position="1"/>
        <end position="34"/>
    </location>
</feature>
<keyword evidence="1" id="KW-1015">Disulfide bond</keyword>
<feature type="domain" description="ShKT" evidence="4">
    <location>
        <begin position="264"/>
        <end position="298"/>
    </location>
</feature>
<comment type="caution">
    <text evidence="1">Lacks conserved residue(s) required for the propagation of feature annotation.</text>
</comment>
<dbReference type="PROSITE" id="PS51670">
    <property type="entry name" value="SHKT"/>
    <property type="match status" value="4"/>
</dbReference>
<feature type="domain" description="ShKT" evidence="4">
    <location>
        <begin position="172"/>
        <end position="206"/>
    </location>
</feature>
<feature type="disulfide bond" evidence="1">
    <location>
        <begin position="172"/>
        <end position="206"/>
    </location>
</feature>
<dbReference type="PANTHER" id="PTHR21724">
    <property type="entry name" value="SHKT DOMAIN-CONTAINING PROTEIN"/>
    <property type="match status" value="1"/>
</dbReference>
<evidence type="ECO:0000256" key="3">
    <source>
        <dbReference type="SAM" id="SignalP"/>
    </source>
</evidence>
<dbReference type="AlphaFoldDB" id="A0ABD2KQD1"/>
<proteinExistence type="predicted"/>
<dbReference type="Gene3D" id="1.10.10.1870">
    <property type="entry name" value="ShTK domain-like"/>
    <property type="match status" value="1"/>
</dbReference>
<feature type="domain" description="ShKT" evidence="4">
    <location>
        <begin position="130"/>
        <end position="167"/>
    </location>
</feature>
<organism evidence="5 6">
    <name type="scientific">Heterodera trifolii</name>
    <dbReference type="NCBI Taxonomy" id="157864"/>
    <lineage>
        <taxon>Eukaryota</taxon>
        <taxon>Metazoa</taxon>
        <taxon>Ecdysozoa</taxon>
        <taxon>Nematoda</taxon>
        <taxon>Chromadorea</taxon>
        <taxon>Rhabditida</taxon>
        <taxon>Tylenchina</taxon>
        <taxon>Tylenchomorpha</taxon>
        <taxon>Tylenchoidea</taxon>
        <taxon>Heteroderidae</taxon>
        <taxon>Heteroderinae</taxon>
        <taxon>Heterodera</taxon>
    </lineage>
</organism>
<reference evidence="5 6" key="1">
    <citation type="submission" date="2024-10" db="EMBL/GenBank/DDBJ databases">
        <authorList>
            <person name="Kim D."/>
        </authorList>
    </citation>
    <scope>NUCLEOTIDE SEQUENCE [LARGE SCALE GENOMIC DNA]</scope>
    <source>
        <strain evidence="5">BH-2024</strain>
    </source>
</reference>
<gene>
    <name evidence="5" type="ORF">niasHT_022300</name>
</gene>
<feature type="region of interest" description="Disordered" evidence="2">
    <location>
        <begin position="214"/>
        <end position="261"/>
    </location>
</feature>
<feature type="disulfide bond" evidence="1">
    <location>
        <begin position="264"/>
        <end position="298"/>
    </location>
</feature>
<evidence type="ECO:0000256" key="2">
    <source>
        <dbReference type="SAM" id="MobiDB-lite"/>
    </source>
</evidence>
<dbReference type="EMBL" id="JBICBT010000704">
    <property type="protein sequence ID" value="KAL3104589.1"/>
    <property type="molecule type" value="Genomic_DNA"/>
</dbReference>
<protein>
    <recommendedName>
        <fullName evidence="4">ShKT domain-containing protein</fullName>
    </recommendedName>
</protein>
<evidence type="ECO:0000313" key="5">
    <source>
        <dbReference type="EMBL" id="KAL3104589.1"/>
    </source>
</evidence>
<dbReference type="InterPro" id="IPR003582">
    <property type="entry name" value="ShKT_dom"/>
</dbReference>
<dbReference type="Gene3D" id="1.10.10.1940">
    <property type="match status" value="2"/>
</dbReference>
<comment type="caution">
    <text evidence="5">The sequence shown here is derived from an EMBL/GenBank/DDBJ whole genome shotgun (WGS) entry which is preliminary data.</text>
</comment>
<dbReference type="PANTHER" id="PTHR21724:SF109">
    <property type="entry name" value="SHKT DOMAIN-CONTAINING PROTEIN"/>
    <property type="match status" value="1"/>
</dbReference>
<dbReference type="Proteomes" id="UP001620626">
    <property type="component" value="Unassembled WGS sequence"/>
</dbReference>
<accession>A0ABD2KQD1</accession>
<sequence>MGIRPYDRPRPFPPLPRLNVFAALSLCIAFGVRAQDGSSELVMSQTVKSASVLGSRLRVRCTDENLRLYSNATTCADERDPESCKMIFTTPASNNPAGRDPKCDNPLLKDLADQCRRTCAICCEDPVYACQNDESGIVNCNMNVEKCGMLEFSSMMIKFCPATCGLCLTKRCRDQIEDCEDMKSLCTNELYATFMNHQCARTCGKCEPEDGDFEEEEKSKEKGEGGTDEPQIAEPEEGDRVESAEDLPRRIVSPPRGRPKNETCVDLMKNCRRNKRFCHHPVYKEMMRKNCARTCGYCKPSGGSRGGTASRGSAEAKEEKSHATGKSRNKKECKDSHPFCKGWAKNGYCESDEYSEEEKREKCAKTCGLC</sequence>
<dbReference type="SMART" id="SM00254">
    <property type="entry name" value="ShKT"/>
    <property type="match status" value="5"/>
</dbReference>
<name>A0ABD2KQD1_9BILA</name>
<feature type="chain" id="PRO_5044811525" description="ShKT domain-containing protein" evidence="3">
    <location>
        <begin position="35"/>
        <end position="370"/>
    </location>
</feature>
<feature type="domain" description="ShKT" evidence="4">
    <location>
        <begin position="333"/>
        <end position="370"/>
    </location>
</feature>
<evidence type="ECO:0000313" key="6">
    <source>
        <dbReference type="Proteomes" id="UP001620626"/>
    </source>
</evidence>
<keyword evidence="6" id="KW-1185">Reference proteome</keyword>